<dbReference type="Gene3D" id="2.30.40.10">
    <property type="entry name" value="Urease, subunit C, domain 1"/>
    <property type="match status" value="1"/>
</dbReference>
<dbReference type="Proteomes" id="UP001199642">
    <property type="component" value="Chromosome"/>
</dbReference>
<protein>
    <submittedName>
        <fullName evidence="3">Amidohydrolase</fullName>
    </submittedName>
</protein>
<feature type="compositionally biased region" description="Basic and acidic residues" evidence="1">
    <location>
        <begin position="1"/>
        <end position="18"/>
    </location>
</feature>
<keyword evidence="4" id="KW-1185">Reference proteome</keyword>
<dbReference type="CDD" id="cd01300">
    <property type="entry name" value="YtcJ_like"/>
    <property type="match status" value="1"/>
</dbReference>
<dbReference type="Gene3D" id="3.20.20.140">
    <property type="entry name" value="Metal-dependent hydrolases"/>
    <property type="match status" value="1"/>
</dbReference>
<evidence type="ECO:0000256" key="1">
    <source>
        <dbReference type="SAM" id="MobiDB-lite"/>
    </source>
</evidence>
<name>A0ABY3RYV5_9MICO</name>
<dbReference type="SUPFAM" id="SSF51556">
    <property type="entry name" value="Metallo-dependent hydrolases"/>
    <property type="match status" value="1"/>
</dbReference>
<gene>
    <name evidence="3" type="ORF">K8F61_08520</name>
</gene>
<dbReference type="InterPro" id="IPR033932">
    <property type="entry name" value="YtcJ-like"/>
</dbReference>
<organism evidence="3 4">
    <name type="scientific">Microbacterium resistens</name>
    <dbReference type="NCBI Taxonomy" id="156977"/>
    <lineage>
        <taxon>Bacteria</taxon>
        <taxon>Bacillati</taxon>
        <taxon>Actinomycetota</taxon>
        <taxon>Actinomycetes</taxon>
        <taxon>Micrococcales</taxon>
        <taxon>Microbacteriaceae</taxon>
        <taxon>Microbacterium</taxon>
    </lineage>
</organism>
<dbReference type="InterPro" id="IPR013108">
    <property type="entry name" value="Amidohydro_3"/>
</dbReference>
<evidence type="ECO:0000313" key="4">
    <source>
        <dbReference type="Proteomes" id="UP001199642"/>
    </source>
</evidence>
<evidence type="ECO:0000313" key="3">
    <source>
        <dbReference type="EMBL" id="UGS28186.1"/>
    </source>
</evidence>
<dbReference type="PANTHER" id="PTHR22642">
    <property type="entry name" value="IMIDAZOLONEPROPIONASE"/>
    <property type="match status" value="1"/>
</dbReference>
<dbReference type="InterPro" id="IPR032466">
    <property type="entry name" value="Metal_Hydrolase"/>
</dbReference>
<dbReference type="Gene3D" id="3.10.310.70">
    <property type="match status" value="1"/>
</dbReference>
<proteinExistence type="predicted"/>
<dbReference type="RefSeq" id="WP_231821338.1">
    <property type="nucleotide sequence ID" value="NZ_CP082781.1"/>
</dbReference>
<dbReference type="SUPFAM" id="SSF51338">
    <property type="entry name" value="Composite domain of metallo-dependent hydrolases"/>
    <property type="match status" value="1"/>
</dbReference>
<dbReference type="Pfam" id="PF07969">
    <property type="entry name" value="Amidohydro_3"/>
    <property type="match status" value="1"/>
</dbReference>
<dbReference type="InterPro" id="IPR011059">
    <property type="entry name" value="Metal-dep_hydrolase_composite"/>
</dbReference>
<accession>A0ABY3RYV5</accession>
<evidence type="ECO:0000259" key="2">
    <source>
        <dbReference type="Pfam" id="PF07969"/>
    </source>
</evidence>
<dbReference type="EMBL" id="CP082781">
    <property type="protein sequence ID" value="UGS28186.1"/>
    <property type="molecule type" value="Genomic_DNA"/>
</dbReference>
<feature type="region of interest" description="Disordered" evidence="1">
    <location>
        <begin position="1"/>
        <end position="22"/>
    </location>
</feature>
<dbReference type="PANTHER" id="PTHR22642:SF2">
    <property type="entry name" value="PROTEIN LONG AFTER FAR-RED 3"/>
    <property type="match status" value="1"/>
</dbReference>
<feature type="domain" description="Amidohydrolase 3" evidence="2">
    <location>
        <begin position="70"/>
        <end position="563"/>
    </location>
</feature>
<sequence length="566" mass="59649">MTDAPAEHSADSPAERSPDAPADLVVRAGTIRTLVRDAPSAEAFAVRGGRIAVIGDRETVDAWRGPDTRVVDLGPDAAVYPGFVDVHNHHAIAGRTDLFELVLTPSLTLDEILDRIRERAASLPEDAWIVGGVVATTLLPTLASTAVRRRLDEAAGGRPVVIAEDSRHNRWASTRALELAGITAGSVPAGGVTLLDPEDGTPTGVLLEAAGIPVQEALERAGGLTAAQHREASRRGVELVSSYGITAFQDAGVSVEILGALADLDRAGELDAWVVSSLLVNDEIFGVDPVGMPLITQGERFRTVHHRPDFVKIFLDGVPPARTASFLDPYVADDAHGAHFHGTTTMTAEELLDWLRVVDARGLGAKIHCTGDGSARLVLDAAQQLRSEGIGMPLQIAHGQFLADADLPRLAALKVTADISPFIWFPGVIPDALAEVLGERAEHSQPNRTLIDSGALVAGGSDWPVSESPNPLEGIQGLVTRADPLGRAPGVLWPEQAITAEEALEVFTINAATAMGLGDETGSLAVGKSADFVVLDRDAIAGPPEDIVRTRVLSTWFAGREVFSAS</sequence>
<reference evidence="3 4" key="1">
    <citation type="submission" date="2023-01" db="EMBL/GenBank/DDBJ databases">
        <title>Characterization of estradiol degrading bacteria Microbacterium sp. MZT7 and reveal degrading genes through genome analysis.</title>
        <authorList>
            <person name="Hao P."/>
            <person name="Gao Y."/>
        </authorList>
    </citation>
    <scope>NUCLEOTIDE SEQUENCE [LARGE SCALE GENOMIC DNA]</scope>
    <source>
        <strain evidence="3 4">MZT7</strain>
    </source>
</reference>